<proteinExistence type="predicted"/>
<keyword evidence="3" id="KW-0862">Zinc</keyword>
<evidence type="ECO:0000256" key="4">
    <source>
        <dbReference type="SAM" id="Phobius"/>
    </source>
</evidence>
<organism evidence="6 7">
    <name type="scientific">Candidatus Naiadarchaeum limnaeum</name>
    <dbReference type="NCBI Taxonomy" id="2756139"/>
    <lineage>
        <taxon>Archaea</taxon>
        <taxon>Candidatus Undinarchaeota</taxon>
        <taxon>Candidatus Undinarchaeia</taxon>
        <taxon>Candidatus Naiadarchaeales</taxon>
        <taxon>Candidatus Naiadarchaeaceae</taxon>
        <taxon>Candidatus Naiadarchaeum</taxon>
    </lineage>
</organism>
<dbReference type="SMART" id="SM00154">
    <property type="entry name" value="ZnF_AN1"/>
    <property type="match status" value="1"/>
</dbReference>
<dbReference type="AlphaFoldDB" id="A0A832V1K4"/>
<name>A0A832V1K4_9ARCH</name>
<dbReference type="SUPFAM" id="SSF118310">
    <property type="entry name" value="AN1-like Zinc finger"/>
    <property type="match status" value="1"/>
</dbReference>
<keyword evidence="2" id="KW-0863">Zinc-finger</keyword>
<accession>A0A832V1K4</accession>
<dbReference type="GO" id="GO:0008270">
    <property type="term" value="F:zinc ion binding"/>
    <property type="evidence" value="ECO:0007669"/>
    <property type="project" value="UniProtKB-KW"/>
</dbReference>
<dbReference type="PROSITE" id="PS51039">
    <property type="entry name" value="ZF_AN1"/>
    <property type="match status" value="1"/>
</dbReference>
<evidence type="ECO:0000256" key="1">
    <source>
        <dbReference type="ARBA" id="ARBA00022723"/>
    </source>
</evidence>
<keyword evidence="7" id="KW-1185">Reference proteome</keyword>
<dbReference type="InterPro" id="IPR000058">
    <property type="entry name" value="Znf_AN1"/>
</dbReference>
<keyword evidence="4" id="KW-1133">Transmembrane helix</keyword>
<sequence>MGAEQIIALIGIGAAVGALTYHAFFRSAKTAERREAENFEIPVALPKAFGGKEKIEQQPPKAKTGTPLKALCIHCKKAVALPFRCRFCTELFCGEHRLPENHECEAL</sequence>
<keyword evidence="4" id="KW-0472">Membrane</keyword>
<feature type="transmembrane region" description="Helical" evidence="4">
    <location>
        <begin position="6"/>
        <end position="25"/>
    </location>
</feature>
<evidence type="ECO:0000313" key="7">
    <source>
        <dbReference type="Proteomes" id="UP000646946"/>
    </source>
</evidence>
<keyword evidence="1" id="KW-0479">Metal-binding</keyword>
<gene>
    <name evidence="6" type="ORF">H1016_02600</name>
</gene>
<dbReference type="Pfam" id="PF01428">
    <property type="entry name" value="zf-AN1"/>
    <property type="match status" value="1"/>
</dbReference>
<reference evidence="6 7" key="1">
    <citation type="journal article" name="Nat. Commun.">
        <title>Undinarchaeota illuminate DPANN phylogeny and the impact of gene transfer on archaeal evolution.</title>
        <authorList>
            <person name="Dombrowski N."/>
            <person name="Williams T.A."/>
            <person name="Sun J."/>
            <person name="Woodcroft B.J."/>
            <person name="Lee J.H."/>
            <person name="Minh B.Q."/>
            <person name="Rinke C."/>
            <person name="Spang A."/>
        </authorList>
    </citation>
    <scope>NUCLEOTIDE SEQUENCE [LARGE SCALE GENOMIC DNA]</scope>
    <source>
        <strain evidence="6">MAG_bin1129</strain>
    </source>
</reference>
<feature type="domain" description="AN1-type" evidence="5">
    <location>
        <begin position="66"/>
        <end position="107"/>
    </location>
</feature>
<evidence type="ECO:0000313" key="6">
    <source>
        <dbReference type="EMBL" id="HIK00408.1"/>
    </source>
</evidence>
<evidence type="ECO:0000256" key="2">
    <source>
        <dbReference type="ARBA" id="ARBA00022771"/>
    </source>
</evidence>
<dbReference type="Proteomes" id="UP000646946">
    <property type="component" value="Unassembled WGS sequence"/>
</dbReference>
<dbReference type="Gene3D" id="4.10.1110.10">
    <property type="entry name" value="AN1-like Zinc finger"/>
    <property type="match status" value="1"/>
</dbReference>
<protein>
    <submittedName>
        <fullName evidence="6">AN1-type zinc finger domain-containing protein</fullName>
    </submittedName>
</protein>
<dbReference type="EMBL" id="DVAB01000023">
    <property type="protein sequence ID" value="HIK00408.1"/>
    <property type="molecule type" value="Genomic_DNA"/>
</dbReference>
<comment type="caution">
    <text evidence="6">The sequence shown here is derived from an EMBL/GenBank/DDBJ whole genome shotgun (WGS) entry which is preliminary data.</text>
</comment>
<keyword evidence="4" id="KW-0812">Transmembrane</keyword>
<evidence type="ECO:0000259" key="5">
    <source>
        <dbReference type="PROSITE" id="PS51039"/>
    </source>
</evidence>
<evidence type="ECO:0000256" key="3">
    <source>
        <dbReference type="ARBA" id="ARBA00022833"/>
    </source>
</evidence>
<dbReference type="InterPro" id="IPR035896">
    <property type="entry name" value="AN1-like_Znf"/>
</dbReference>